<organism evidence="2 3">
    <name type="scientific">Rhizobium altiplani</name>
    <dbReference type="NCBI Taxonomy" id="1864509"/>
    <lineage>
        <taxon>Bacteria</taxon>
        <taxon>Pseudomonadati</taxon>
        <taxon>Pseudomonadota</taxon>
        <taxon>Alphaproteobacteria</taxon>
        <taxon>Hyphomicrobiales</taxon>
        <taxon>Rhizobiaceae</taxon>
        <taxon>Rhizobium/Agrobacterium group</taxon>
        <taxon>Rhizobium</taxon>
    </lineage>
</organism>
<sequence>MTTLKLSPMERSCLRWVLLCWSVPEIAMLEGKAEGEIQSCLDRALQRLGATSLDDAIVNMMNSAN</sequence>
<dbReference type="GO" id="GO:0003677">
    <property type="term" value="F:DNA binding"/>
    <property type="evidence" value="ECO:0007669"/>
    <property type="project" value="InterPro"/>
</dbReference>
<reference evidence="2 3" key="1">
    <citation type="submission" date="2015-11" db="EMBL/GenBank/DDBJ databases">
        <title>Draft Genome Sequence of the Strain BR 10423 (Rhizobium sp.) isolated from nodules of Mimosa pudica.</title>
        <authorList>
            <person name="Barauna A.C."/>
            <person name="Zilli J.E."/>
            <person name="Simoes-Araujo J.L."/>
            <person name="Reis V.M."/>
            <person name="James E.K."/>
            <person name="Reis F.B.Jr."/>
            <person name="Rouws L.F."/>
            <person name="Passos S.R."/>
            <person name="Gois S.R."/>
        </authorList>
    </citation>
    <scope>NUCLEOTIDE SEQUENCE [LARGE SCALE GENOMIC DNA]</scope>
    <source>
        <strain evidence="2 3">BR10423</strain>
    </source>
</reference>
<accession>A0A120FN73</accession>
<dbReference type="SMART" id="SM00421">
    <property type="entry name" value="HTH_LUXR"/>
    <property type="match status" value="1"/>
</dbReference>
<dbReference type="SUPFAM" id="SSF46894">
    <property type="entry name" value="C-terminal effector domain of the bipartite response regulators"/>
    <property type="match status" value="1"/>
</dbReference>
<proteinExistence type="predicted"/>
<evidence type="ECO:0000259" key="1">
    <source>
        <dbReference type="SMART" id="SM00421"/>
    </source>
</evidence>
<gene>
    <name evidence="2" type="ORF">AS026_38050</name>
</gene>
<keyword evidence="3" id="KW-1185">Reference proteome</keyword>
<feature type="domain" description="HTH luxR-type" evidence="1">
    <location>
        <begin position="3"/>
        <end position="60"/>
    </location>
</feature>
<dbReference type="InterPro" id="IPR000792">
    <property type="entry name" value="Tscrpt_reg_LuxR_C"/>
</dbReference>
<evidence type="ECO:0000313" key="3">
    <source>
        <dbReference type="Proteomes" id="UP000068164"/>
    </source>
</evidence>
<dbReference type="AlphaFoldDB" id="A0A120FN73"/>
<dbReference type="RefSeq" id="WP_062369709.1">
    <property type="nucleotide sequence ID" value="NZ_LNCD01000056.1"/>
</dbReference>
<dbReference type="InterPro" id="IPR036388">
    <property type="entry name" value="WH-like_DNA-bd_sf"/>
</dbReference>
<dbReference type="OrthoDB" id="8378260at2"/>
<dbReference type="GO" id="GO:0006355">
    <property type="term" value="P:regulation of DNA-templated transcription"/>
    <property type="evidence" value="ECO:0007669"/>
    <property type="project" value="InterPro"/>
</dbReference>
<dbReference type="Proteomes" id="UP000068164">
    <property type="component" value="Unassembled WGS sequence"/>
</dbReference>
<dbReference type="InterPro" id="IPR016032">
    <property type="entry name" value="Sig_transdc_resp-reg_C-effctor"/>
</dbReference>
<comment type="caution">
    <text evidence="2">The sequence shown here is derived from an EMBL/GenBank/DDBJ whole genome shotgun (WGS) entry which is preliminary data.</text>
</comment>
<dbReference type="EMBL" id="LNCD01000056">
    <property type="protein sequence ID" value="KWV54934.1"/>
    <property type="molecule type" value="Genomic_DNA"/>
</dbReference>
<dbReference type="Gene3D" id="1.10.10.10">
    <property type="entry name" value="Winged helix-like DNA-binding domain superfamily/Winged helix DNA-binding domain"/>
    <property type="match status" value="1"/>
</dbReference>
<protein>
    <recommendedName>
        <fullName evidence="1">HTH luxR-type domain-containing protein</fullName>
    </recommendedName>
</protein>
<name>A0A120FN73_9HYPH</name>
<evidence type="ECO:0000313" key="2">
    <source>
        <dbReference type="EMBL" id="KWV54934.1"/>
    </source>
</evidence>